<dbReference type="Pfam" id="PF08628">
    <property type="entry name" value="Nexin_C"/>
    <property type="match status" value="1"/>
</dbReference>
<evidence type="ECO:0000259" key="5">
    <source>
        <dbReference type="PROSITE" id="PS51207"/>
    </source>
</evidence>
<evidence type="ECO:0000256" key="1">
    <source>
        <dbReference type="ARBA" id="ARBA00010883"/>
    </source>
</evidence>
<dbReference type="Gene3D" id="3.30.1520.10">
    <property type="entry name" value="Phox-like domain"/>
    <property type="match status" value="1"/>
</dbReference>
<feature type="domain" description="PX" evidence="4">
    <location>
        <begin position="543"/>
        <end position="664"/>
    </location>
</feature>
<keyword evidence="2" id="KW-0472">Membrane</keyword>
<reference evidence="6" key="1">
    <citation type="submission" date="2023-07" db="EMBL/GenBank/DDBJ databases">
        <title>Chromosome-level genome assembly of Artemia franciscana.</title>
        <authorList>
            <person name="Jo E."/>
        </authorList>
    </citation>
    <scope>NUCLEOTIDE SEQUENCE</scope>
    <source>
        <tissue evidence="6">Whole body</tissue>
    </source>
</reference>
<evidence type="ECO:0008006" key="8">
    <source>
        <dbReference type="Google" id="ProtNLM"/>
    </source>
</evidence>
<name>A0AA88KTH7_ARTSF</name>
<dbReference type="InterPro" id="IPR044926">
    <property type="entry name" value="RGS_subdomain_2"/>
</dbReference>
<dbReference type="PROSITE" id="PS51207">
    <property type="entry name" value="PXA"/>
    <property type="match status" value="1"/>
</dbReference>
<evidence type="ECO:0000313" key="7">
    <source>
        <dbReference type="Proteomes" id="UP001187531"/>
    </source>
</evidence>
<dbReference type="Pfam" id="PF00787">
    <property type="entry name" value="PX"/>
    <property type="match status" value="1"/>
</dbReference>
<dbReference type="GO" id="GO:0005770">
    <property type="term" value="C:late endosome"/>
    <property type="evidence" value="ECO:0007669"/>
    <property type="project" value="TreeGrafter"/>
</dbReference>
<protein>
    <recommendedName>
        <fullName evidence="8">Sorting nexin</fullName>
    </recommendedName>
</protein>
<keyword evidence="2" id="KW-0812">Transmembrane</keyword>
<evidence type="ECO:0000259" key="3">
    <source>
        <dbReference type="PROSITE" id="PS50132"/>
    </source>
</evidence>
<feature type="domain" description="PXA" evidence="5">
    <location>
        <begin position="116"/>
        <end position="292"/>
    </location>
</feature>
<dbReference type="GO" id="GO:0097352">
    <property type="term" value="P:autophagosome maturation"/>
    <property type="evidence" value="ECO:0007669"/>
    <property type="project" value="TreeGrafter"/>
</dbReference>
<proteinExistence type="inferred from homology"/>
<dbReference type="PANTHER" id="PTHR22775">
    <property type="entry name" value="SORTING NEXIN"/>
    <property type="match status" value="1"/>
</dbReference>
<dbReference type="SMART" id="SM00313">
    <property type="entry name" value="PXA"/>
    <property type="match status" value="1"/>
</dbReference>
<dbReference type="InterPro" id="IPR016137">
    <property type="entry name" value="RGS"/>
</dbReference>
<accession>A0AA88KTH7</accession>
<comment type="caution">
    <text evidence="6">The sequence shown here is derived from an EMBL/GenBank/DDBJ whole genome shotgun (WGS) entry which is preliminary data.</text>
</comment>
<feature type="transmembrane region" description="Helical" evidence="2">
    <location>
        <begin position="33"/>
        <end position="64"/>
    </location>
</feature>
<dbReference type="GO" id="GO:0035091">
    <property type="term" value="F:phosphatidylinositol binding"/>
    <property type="evidence" value="ECO:0007669"/>
    <property type="project" value="InterPro"/>
</dbReference>
<feature type="domain" description="RGS" evidence="3">
    <location>
        <begin position="324"/>
        <end position="456"/>
    </location>
</feature>
<keyword evidence="2" id="KW-1133">Transmembrane helix</keyword>
<dbReference type="Pfam" id="PF00615">
    <property type="entry name" value="RGS"/>
    <property type="match status" value="1"/>
</dbReference>
<dbReference type="Pfam" id="PF02194">
    <property type="entry name" value="PXA"/>
    <property type="match status" value="1"/>
</dbReference>
<dbReference type="InterPro" id="IPR036305">
    <property type="entry name" value="RGS_sf"/>
</dbReference>
<dbReference type="Gene3D" id="1.10.167.10">
    <property type="entry name" value="Regulator of G-protein Signalling 4, domain 2"/>
    <property type="match status" value="1"/>
</dbReference>
<dbReference type="PROSITE" id="PS50195">
    <property type="entry name" value="PX"/>
    <property type="match status" value="1"/>
</dbReference>
<keyword evidence="7" id="KW-1185">Reference proteome</keyword>
<dbReference type="InterPro" id="IPR001683">
    <property type="entry name" value="PX_dom"/>
</dbReference>
<dbReference type="SUPFAM" id="SSF64268">
    <property type="entry name" value="PX domain"/>
    <property type="match status" value="1"/>
</dbReference>
<gene>
    <name evidence="6" type="ORF">QYM36_019859</name>
</gene>
<dbReference type="SUPFAM" id="SSF48097">
    <property type="entry name" value="Regulator of G-protein signaling, RGS"/>
    <property type="match status" value="1"/>
</dbReference>
<dbReference type="PROSITE" id="PS50132">
    <property type="entry name" value="RGS"/>
    <property type="match status" value="1"/>
</dbReference>
<evidence type="ECO:0000256" key="2">
    <source>
        <dbReference type="SAM" id="Phobius"/>
    </source>
</evidence>
<evidence type="ECO:0000259" key="4">
    <source>
        <dbReference type="PROSITE" id="PS50195"/>
    </source>
</evidence>
<organism evidence="6 7">
    <name type="scientific">Artemia franciscana</name>
    <name type="common">Brine shrimp</name>
    <name type="synonym">Artemia sanfranciscana</name>
    <dbReference type="NCBI Taxonomy" id="6661"/>
    <lineage>
        <taxon>Eukaryota</taxon>
        <taxon>Metazoa</taxon>
        <taxon>Ecdysozoa</taxon>
        <taxon>Arthropoda</taxon>
        <taxon>Crustacea</taxon>
        <taxon>Branchiopoda</taxon>
        <taxon>Anostraca</taxon>
        <taxon>Artemiidae</taxon>
        <taxon>Artemia</taxon>
    </lineage>
</organism>
<sequence length="930" mass="106575">MEKISGYSKILCWSDAAGSVFWIVQVSNLKWKALFSVVIVLMTIVLGLSYVFLSLLVFGVSLIFTLKGIKQLQRYGNQRRRGITRSKDQGEIKRELQGKLFSRAMPKSFWNEVQVSSCIDSALDSLFERIIEKFILSWEKVLGDDTSFSTEARLAICCLTGNLYRRLSKIDPEKFIRSRAIPVIMAHIDNWIKSNTCLGKWKNITSEEAAILFYGEDLHPALKSRESELVYLRSVIEKAMLSDLNKNYLESRIVLSLLREILVRSVLMPALDIAAEPVNLNALILLLLGNKSLELPETSSHNVNLLEAFHLRGGVNRSEIYALSLKELRSDIKYNELLRNVLKREDADIFLNFCDSIDDVNDMLMNADLNESHLVMVHKMVTEIYNRCFSQDGANFINLPPETVKEIKEIVEGVPKDVVKLRQNRAWFLSYEHVYGILENQLVPRFIDSPEYLSFFLGKKQLISQENRNVNLKAEGVSINRIIGQKIKGVLRASSPVEGELLGDEEIVGQELTESSDFGEDINTFSDNGFSPLNVQPNRDLSSWRVSIPRIIRRSSESRRNYFVYVIDVQRVDLKYEDALDNFRWTVEREYSEFYNLEDQLTKFHGILHDVRLPPKKIFGFRNHEFLESKRPIMESYLRSLLLVPTLKGSDSIFSFLTLVDNLHADNGSPVVPDLGLGRIIKNVPAKFRGEKGQCLEPFLINYTASIEPIKPRPSRLDVREANLEEHLPPRKDVKHSSFGNNAYEIRASWDLTDVIKLKPANRISLRGFFDAFLHLCVRCFQFMDWQLSLLLGVQTVLSDIIDKQLSFWISNRLEQLLAPEKVGYLITLINESIFGQASGSLADEKKSETVMNIKLKILDYVPSLLLKVCGTESLEEGIASIIDLIQKPLLNKHLVYMLFDQIIEELFPELFEKPVTTYHVRTHSSDFRL</sequence>
<dbReference type="EMBL" id="JAVRJZ010004509">
    <property type="protein sequence ID" value="KAK2701489.1"/>
    <property type="molecule type" value="Genomic_DNA"/>
</dbReference>
<dbReference type="SMART" id="SM00312">
    <property type="entry name" value="PX"/>
    <property type="match status" value="1"/>
</dbReference>
<dbReference type="AlphaFoldDB" id="A0AA88KTH7"/>
<dbReference type="InterPro" id="IPR003114">
    <property type="entry name" value="Phox_assoc"/>
</dbReference>
<dbReference type="PANTHER" id="PTHR22775:SF44">
    <property type="entry name" value="SORTING NEXIN-14"/>
    <property type="match status" value="1"/>
</dbReference>
<comment type="similarity">
    <text evidence="1">Belongs to the sorting nexin family.</text>
</comment>
<evidence type="ECO:0000313" key="6">
    <source>
        <dbReference type="EMBL" id="KAK2701489.1"/>
    </source>
</evidence>
<dbReference type="InterPro" id="IPR013937">
    <property type="entry name" value="Sorting_nexin_C"/>
</dbReference>
<dbReference type="InterPro" id="IPR036871">
    <property type="entry name" value="PX_dom_sf"/>
</dbReference>
<dbReference type="Proteomes" id="UP001187531">
    <property type="component" value="Unassembled WGS sequence"/>
</dbReference>